<sequence>MARTKHFSNNRNRRRRRSFRHSRGGEQEQQQTSEAPDNAATPESKRVGEGGDKNAGLVPPARQAASPRKRKFKPGTVALREIRQLQKTWNYLIPAATFIRIVKELTIFYSKEVNRWTAEALVTIQGAAESFLVELFEDTNLCAIHAKRVTIMQKDMQLARRIGGRRCW</sequence>
<evidence type="ECO:0000256" key="2">
    <source>
        <dbReference type="ARBA" id="ARBA00004286"/>
    </source>
</evidence>
<dbReference type="Gene3D" id="1.10.20.10">
    <property type="entry name" value="Histone, subunit A"/>
    <property type="match status" value="1"/>
</dbReference>
<dbReference type="STRING" id="1088818.A0A2I0A6K2"/>
<keyword evidence="4" id="KW-0158">Chromosome</keyword>
<evidence type="ECO:0000256" key="5">
    <source>
        <dbReference type="ARBA" id="ARBA00023125"/>
    </source>
</evidence>
<feature type="region of interest" description="Disordered" evidence="8">
    <location>
        <begin position="1"/>
        <end position="72"/>
    </location>
</feature>
<comment type="subcellular location">
    <subcellularLocation>
        <location evidence="2">Chromosome</location>
    </subcellularLocation>
    <subcellularLocation>
        <location evidence="1">Nucleus</location>
    </subcellularLocation>
</comment>
<keyword evidence="5" id="KW-0238">DNA-binding</keyword>
<dbReference type="GO" id="GO:0005634">
    <property type="term" value="C:nucleus"/>
    <property type="evidence" value="ECO:0007669"/>
    <property type="project" value="UniProtKB-SubCell"/>
</dbReference>
<dbReference type="Pfam" id="PF00125">
    <property type="entry name" value="Histone"/>
    <property type="match status" value="1"/>
</dbReference>
<dbReference type="SMART" id="SM00428">
    <property type="entry name" value="H3"/>
    <property type="match status" value="1"/>
</dbReference>
<evidence type="ECO:0000256" key="4">
    <source>
        <dbReference type="ARBA" id="ARBA00022454"/>
    </source>
</evidence>
<dbReference type="InterPro" id="IPR007125">
    <property type="entry name" value="H2A/H2B/H3"/>
</dbReference>
<dbReference type="CDD" id="cd22911">
    <property type="entry name" value="HFD_H3"/>
    <property type="match status" value="1"/>
</dbReference>
<proteinExistence type="inferred from homology"/>
<dbReference type="Proteomes" id="UP000236161">
    <property type="component" value="Unassembled WGS sequence"/>
</dbReference>
<keyword evidence="6" id="KW-0539">Nucleus</keyword>
<feature type="domain" description="Core Histone H2A/H2B/H3" evidence="9">
    <location>
        <begin position="74"/>
        <end position="162"/>
    </location>
</feature>
<feature type="compositionally biased region" description="Basic and acidic residues" evidence="8">
    <location>
        <begin position="43"/>
        <end position="52"/>
    </location>
</feature>
<comment type="similarity">
    <text evidence="3">Belongs to the histone H3 family.</text>
</comment>
<evidence type="ECO:0000256" key="6">
    <source>
        <dbReference type="ARBA" id="ARBA00023242"/>
    </source>
</evidence>
<dbReference type="PANTHER" id="PTHR11426">
    <property type="entry name" value="HISTONE H3"/>
    <property type="match status" value="1"/>
</dbReference>
<feature type="compositionally biased region" description="Basic residues" evidence="8">
    <location>
        <begin position="1"/>
        <end position="22"/>
    </location>
</feature>
<gene>
    <name evidence="10" type="primary">HTR12</name>
    <name evidence="10" type="ORF">AXF42_Ash010605</name>
</gene>
<accession>A0A2I0A6K2</accession>
<keyword evidence="7" id="KW-0544">Nucleosome core</keyword>
<name>A0A2I0A6K2_9ASPA</name>
<dbReference type="GO" id="GO:0003677">
    <property type="term" value="F:DNA binding"/>
    <property type="evidence" value="ECO:0007669"/>
    <property type="project" value="UniProtKB-KW"/>
</dbReference>
<dbReference type="FunFam" id="1.10.20.10:FF:000085">
    <property type="entry name" value="Histone H3.2"/>
    <property type="match status" value="1"/>
</dbReference>
<protein>
    <submittedName>
        <fullName evidence="10">Histone H3-like centromeric protein HTR12</fullName>
    </submittedName>
</protein>
<dbReference type="GO" id="GO:0046982">
    <property type="term" value="F:protein heterodimerization activity"/>
    <property type="evidence" value="ECO:0007669"/>
    <property type="project" value="InterPro"/>
</dbReference>
<evidence type="ECO:0000256" key="3">
    <source>
        <dbReference type="ARBA" id="ARBA00010343"/>
    </source>
</evidence>
<dbReference type="SUPFAM" id="SSF47113">
    <property type="entry name" value="Histone-fold"/>
    <property type="match status" value="1"/>
</dbReference>
<dbReference type="GO" id="GO:0000786">
    <property type="term" value="C:nucleosome"/>
    <property type="evidence" value="ECO:0007669"/>
    <property type="project" value="UniProtKB-KW"/>
</dbReference>
<dbReference type="InterPro" id="IPR000164">
    <property type="entry name" value="Histone_H3/CENP-A"/>
</dbReference>
<keyword evidence="11" id="KW-1185">Reference proteome</keyword>
<evidence type="ECO:0000313" key="11">
    <source>
        <dbReference type="Proteomes" id="UP000236161"/>
    </source>
</evidence>
<dbReference type="GO" id="GO:0030527">
    <property type="term" value="F:structural constituent of chromatin"/>
    <property type="evidence" value="ECO:0007669"/>
    <property type="project" value="InterPro"/>
</dbReference>
<dbReference type="InterPro" id="IPR009072">
    <property type="entry name" value="Histone-fold"/>
</dbReference>
<evidence type="ECO:0000256" key="7">
    <source>
        <dbReference type="ARBA" id="ARBA00023269"/>
    </source>
</evidence>
<dbReference type="OrthoDB" id="842664at2759"/>
<organism evidence="10 11">
    <name type="scientific">Apostasia shenzhenica</name>
    <dbReference type="NCBI Taxonomy" id="1088818"/>
    <lineage>
        <taxon>Eukaryota</taxon>
        <taxon>Viridiplantae</taxon>
        <taxon>Streptophyta</taxon>
        <taxon>Embryophyta</taxon>
        <taxon>Tracheophyta</taxon>
        <taxon>Spermatophyta</taxon>
        <taxon>Magnoliopsida</taxon>
        <taxon>Liliopsida</taxon>
        <taxon>Asparagales</taxon>
        <taxon>Orchidaceae</taxon>
        <taxon>Apostasioideae</taxon>
        <taxon>Apostasia</taxon>
    </lineage>
</organism>
<dbReference type="EMBL" id="KZ452014">
    <property type="protein sequence ID" value="PKA51165.1"/>
    <property type="molecule type" value="Genomic_DNA"/>
</dbReference>
<evidence type="ECO:0000259" key="9">
    <source>
        <dbReference type="Pfam" id="PF00125"/>
    </source>
</evidence>
<evidence type="ECO:0000256" key="1">
    <source>
        <dbReference type="ARBA" id="ARBA00004123"/>
    </source>
</evidence>
<dbReference type="AlphaFoldDB" id="A0A2I0A6K2"/>
<reference evidence="10 11" key="1">
    <citation type="journal article" date="2017" name="Nature">
        <title>The Apostasia genome and the evolution of orchids.</title>
        <authorList>
            <person name="Zhang G.Q."/>
            <person name="Liu K.W."/>
            <person name="Li Z."/>
            <person name="Lohaus R."/>
            <person name="Hsiao Y.Y."/>
            <person name="Niu S.C."/>
            <person name="Wang J.Y."/>
            <person name="Lin Y.C."/>
            <person name="Xu Q."/>
            <person name="Chen L.J."/>
            <person name="Yoshida K."/>
            <person name="Fujiwara S."/>
            <person name="Wang Z.W."/>
            <person name="Zhang Y.Q."/>
            <person name="Mitsuda N."/>
            <person name="Wang M."/>
            <person name="Liu G.H."/>
            <person name="Pecoraro L."/>
            <person name="Huang H.X."/>
            <person name="Xiao X.J."/>
            <person name="Lin M."/>
            <person name="Wu X.Y."/>
            <person name="Wu W.L."/>
            <person name="Chen Y.Y."/>
            <person name="Chang S.B."/>
            <person name="Sakamoto S."/>
            <person name="Ohme-Takagi M."/>
            <person name="Yagi M."/>
            <person name="Zeng S.J."/>
            <person name="Shen C.Y."/>
            <person name="Yeh C.M."/>
            <person name="Luo Y.B."/>
            <person name="Tsai W.C."/>
            <person name="Van de Peer Y."/>
            <person name="Liu Z.J."/>
        </authorList>
    </citation>
    <scope>NUCLEOTIDE SEQUENCE [LARGE SCALE GENOMIC DNA]</scope>
    <source>
        <strain evidence="11">cv. Shenzhen</strain>
        <tissue evidence="10">Stem</tissue>
    </source>
</reference>
<evidence type="ECO:0000313" key="10">
    <source>
        <dbReference type="EMBL" id="PKA51165.1"/>
    </source>
</evidence>
<evidence type="ECO:0000256" key="8">
    <source>
        <dbReference type="SAM" id="MobiDB-lite"/>
    </source>
</evidence>